<dbReference type="Pfam" id="PF07876">
    <property type="entry name" value="Dabb"/>
    <property type="match status" value="1"/>
</dbReference>
<reference evidence="2 3" key="1">
    <citation type="submission" date="2016-11" db="EMBL/GenBank/DDBJ databases">
        <authorList>
            <person name="Jaros S."/>
            <person name="Januszkiewicz K."/>
            <person name="Wedrychowicz H."/>
        </authorList>
    </citation>
    <scope>NUCLEOTIDE SEQUENCE [LARGE SCALE GENOMIC DNA]</scope>
    <source>
        <strain evidence="2 3">DSM 19436</strain>
    </source>
</reference>
<protein>
    <submittedName>
        <fullName evidence="2">Stress responsive A/B Barrel Domain</fullName>
    </submittedName>
</protein>
<evidence type="ECO:0000313" key="2">
    <source>
        <dbReference type="EMBL" id="SHE81206.1"/>
    </source>
</evidence>
<sequence>MTIRHVVLFTYKPETPESVIAEAIGLLNALPKAIPEILDWAIIEDEGKRPGSYRFVLIASFDDLAAVDRYLDHPAHVAAVAFGGPHIAHFAEHDHAV</sequence>
<dbReference type="PROSITE" id="PS51502">
    <property type="entry name" value="S_R_A_B_BARREL"/>
    <property type="match status" value="1"/>
</dbReference>
<accession>A0A1M4WJ05</accession>
<proteinExistence type="predicted"/>
<dbReference type="OrthoDB" id="9813140at2"/>
<organism evidence="2 3">
    <name type="scientific">Kaistia soli DSM 19436</name>
    <dbReference type="NCBI Taxonomy" id="1122133"/>
    <lineage>
        <taxon>Bacteria</taxon>
        <taxon>Pseudomonadati</taxon>
        <taxon>Pseudomonadota</taxon>
        <taxon>Alphaproteobacteria</taxon>
        <taxon>Hyphomicrobiales</taxon>
        <taxon>Kaistiaceae</taxon>
        <taxon>Kaistia</taxon>
    </lineage>
</organism>
<feature type="domain" description="Stress-response A/B barrel" evidence="1">
    <location>
        <begin position="3"/>
        <end position="95"/>
    </location>
</feature>
<keyword evidence="3" id="KW-1185">Reference proteome</keyword>
<dbReference type="Proteomes" id="UP000184485">
    <property type="component" value="Unassembled WGS sequence"/>
</dbReference>
<evidence type="ECO:0000313" key="3">
    <source>
        <dbReference type="Proteomes" id="UP000184485"/>
    </source>
</evidence>
<dbReference type="SMART" id="SM00886">
    <property type="entry name" value="Dabb"/>
    <property type="match status" value="1"/>
</dbReference>
<dbReference type="RefSeq" id="WP_073051620.1">
    <property type="nucleotide sequence ID" value="NZ_FQUP01000001.1"/>
</dbReference>
<name>A0A1M4WJ05_9HYPH</name>
<dbReference type="EMBL" id="FQUP01000001">
    <property type="protein sequence ID" value="SHE81206.1"/>
    <property type="molecule type" value="Genomic_DNA"/>
</dbReference>
<dbReference type="InterPro" id="IPR013097">
    <property type="entry name" value="Dabb"/>
</dbReference>
<dbReference type="STRING" id="1122133.SAMN02745157_0989"/>
<dbReference type="AlphaFoldDB" id="A0A1M4WJ05"/>
<dbReference type="Gene3D" id="3.30.70.100">
    <property type="match status" value="1"/>
</dbReference>
<dbReference type="SUPFAM" id="SSF54909">
    <property type="entry name" value="Dimeric alpha+beta barrel"/>
    <property type="match status" value="1"/>
</dbReference>
<gene>
    <name evidence="2" type="ORF">SAMN02745157_0989</name>
</gene>
<dbReference type="InterPro" id="IPR011008">
    <property type="entry name" value="Dimeric_a/b-barrel"/>
</dbReference>
<evidence type="ECO:0000259" key="1">
    <source>
        <dbReference type="PROSITE" id="PS51502"/>
    </source>
</evidence>